<evidence type="ECO:0000256" key="1">
    <source>
        <dbReference type="ARBA" id="ARBA00001947"/>
    </source>
</evidence>
<dbReference type="InterPro" id="IPR003785">
    <property type="entry name" value="Creatininase/forma_Hydrolase"/>
</dbReference>
<comment type="caution">
    <text evidence="6">The sequence shown here is derived from an EMBL/GenBank/DDBJ whole genome shotgun (WGS) entry which is preliminary data.</text>
</comment>
<dbReference type="SUPFAM" id="SSF102215">
    <property type="entry name" value="Creatininase"/>
    <property type="match status" value="1"/>
</dbReference>
<evidence type="ECO:0000313" key="7">
    <source>
        <dbReference type="Proteomes" id="UP000237819"/>
    </source>
</evidence>
<dbReference type="EMBL" id="PUHZ01000005">
    <property type="protein sequence ID" value="PQO47299.1"/>
    <property type="molecule type" value="Genomic_DNA"/>
</dbReference>
<organism evidence="6 7">
    <name type="scientific">Blastopirellula marina</name>
    <dbReference type="NCBI Taxonomy" id="124"/>
    <lineage>
        <taxon>Bacteria</taxon>
        <taxon>Pseudomonadati</taxon>
        <taxon>Planctomycetota</taxon>
        <taxon>Planctomycetia</taxon>
        <taxon>Pirellulales</taxon>
        <taxon>Pirellulaceae</taxon>
        <taxon>Blastopirellula</taxon>
    </lineage>
</organism>
<evidence type="ECO:0000256" key="4">
    <source>
        <dbReference type="ARBA" id="ARBA00022833"/>
    </source>
</evidence>
<dbReference type="GO" id="GO:0046872">
    <property type="term" value="F:metal ion binding"/>
    <property type="evidence" value="ECO:0007669"/>
    <property type="project" value="UniProtKB-KW"/>
</dbReference>
<name>A0A2S8GS93_9BACT</name>
<dbReference type="Gene3D" id="3.40.50.10310">
    <property type="entry name" value="Creatininase"/>
    <property type="match status" value="1"/>
</dbReference>
<dbReference type="AlphaFoldDB" id="A0A2S8GS93"/>
<sequence length="266" mass="29759">MSEMRPWILSEVNYGYVKENQYEVAVLPLGATEPHNLHLPYGTDMYEGTVIGERICEAAHKQGAKVVLLPTMPYGTETNMNQFPLAMNVNPSTLFLLVTDLVQSLVESGIRKVVLLNSHGGNEFKPLLRELYGKTEAHLFLCNWFRILSSEDYFEIFEHMDDHAGEMETSLIMACQGHLVEKNADGTLNADAGSQRPMQFEALEKGWVSITRPWHLLTTNSGSGFPHASTAAKGEQLLEKLTERLSKFLVELSAADIAEPFPFVKD</sequence>
<gene>
    <name evidence="6" type="ORF">C5Y93_04455</name>
</gene>
<dbReference type="RefSeq" id="WP_105334187.1">
    <property type="nucleotide sequence ID" value="NZ_PUHZ01000005.1"/>
</dbReference>
<dbReference type="PANTHER" id="PTHR35005">
    <property type="entry name" value="3-DEHYDRO-SCYLLO-INOSOSE HYDROLASE"/>
    <property type="match status" value="1"/>
</dbReference>
<reference evidence="6 7" key="1">
    <citation type="submission" date="2018-02" db="EMBL/GenBank/DDBJ databases">
        <title>Comparative genomes isolates from brazilian mangrove.</title>
        <authorList>
            <person name="Araujo J.E."/>
            <person name="Taketani R.G."/>
            <person name="Silva M.C.P."/>
            <person name="Loureco M.V."/>
            <person name="Andreote F.D."/>
        </authorList>
    </citation>
    <scope>NUCLEOTIDE SEQUENCE [LARGE SCALE GENOMIC DNA]</scope>
    <source>
        <strain evidence="6 7">Nap-Phe MGV</strain>
    </source>
</reference>
<evidence type="ECO:0000256" key="3">
    <source>
        <dbReference type="ARBA" id="ARBA00022801"/>
    </source>
</evidence>
<comment type="cofactor">
    <cofactor evidence="1">
        <name>Zn(2+)</name>
        <dbReference type="ChEBI" id="CHEBI:29105"/>
    </cofactor>
</comment>
<keyword evidence="2" id="KW-0479">Metal-binding</keyword>
<dbReference type="PANTHER" id="PTHR35005:SF1">
    <property type="entry name" value="2-AMINO-5-FORMYLAMINO-6-RIBOSYLAMINOPYRIMIDIN-4(3H)-ONE 5'-MONOPHOSPHATE DEFORMYLASE"/>
    <property type="match status" value="1"/>
</dbReference>
<evidence type="ECO:0000256" key="2">
    <source>
        <dbReference type="ARBA" id="ARBA00022723"/>
    </source>
</evidence>
<comment type="similarity">
    <text evidence="5">Belongs to the creatininase superfamily.</text>
</comment>
<evidence type="ECO:0000256" key="5">
    <source>
        <dbReference type="ARBA" id="ARBA00024029"/>
    </source>
</evidence>
<dbReference type="OrthoDB" id="9801445at2"/>
<accession>A0A2S8GS93</accession>
<dbReference type="GO" id="GO:0009231">
    <property type="term" value="P:riboflavin biosynthetic process"/>
    <property type="evidence" value="ECO:0007669"/>
    <property type="project" value="TreeGrafter"/>
</dbReference>
<dbReference type="Pfam" id="PF02633">
    <property type="entry name" value="Creatininase"/>
    <property type="match status" value="1"/>
</dbReference>
<dbReference type="Proteomes" id="UP000237819">
    <property type="component" value="Unassembled WGS sequence"/>
</dbReference>
<evidence type="ECO:0000313" key="6">
    <source>
        <dbReference type="EMBL" id="PQO47299.1"/>
    </source>
</evidence>
<keyword evidence="3" id="KW-0378">Hydrolase</keyword>
<protein>
    <submittedName>
        <fullName evidence="6">Creatininase</fullName>
    </submittedName>
</protein>
<dbReference type="InterPro" id="IPR024087">
    <property type="entry name" value="Creatininase-like_sf"/>
</dbReference>
<keyword evidence="4" id="KW-0862">Zinc</keyword>
<dbReference type="GO" id="GO:0016811">
    <property type="term" value="F:hydrolase activity, acting on carbon-nitrogen (but not peptide) bonds, in linear amides"/>
    <property type="evidence" value="ECO:0007669"/>
    <property type="project" value="TreeGrafter"/>
</dbReference>
<proteinExistence type="inferred from homology"/>